<evidence type="ECO:0000313" key="2">
    <source>
        <dbReference type="EMBL" id="KAF4723324.1"/>
    </source>
</evidence>
<feature type="non-terminal residue" evidence="2">
    <location>
        <position position="197"/>
    </location>
</feature>
<feature type="non-terminal residue" evidence="2">
    <location>
        <position position="1"/>
    </location>
</feature>
<reference evidence="2 3" key="1">
    <citation type="submission" date="2020-04" db="EMBL/GenBank/DDBJ databases">
        <title>Perkinsus olseni comparative genomics.</title>
        <authorList>
            <person name="Bogema D.R."/>
        </authorList>
    </citation>
    <scope>NUCLEOTIDE SEQUENCE [LARGE SCALE GENOMIC DNA]</scope>
    <source>
        <strain evidence="2 3">ATCC PRA-207</strain>
    </source>
</reference>
<dbReference type="InterPro" id="IPR050781">
    <property type="entry name" value="CWC22_splicing_factor"/>
</dbReference>
<dbReference type="GO" id="GO:0000398">
    <property type="term" value="P:mRNA splicing, via spliceosome"/>
    <property type="evidence" value="ECO:0007669"/>
    <property type="project" value="TreeGrafter"/>
</dbReference>
<accession>A0A7J6RRI5</accession>
<dbReference type="PANTHER" id="PTHR18034">
    <property type="entry name" value="CELL CYCLE CONTROL PROTEIN CWF22-RELATED"/>
    <property type="match status" value="1"/>
</dbReference>
<dbReference type="PANTHER" id="PTHR18034:SF3">
    <property type="entry name" value="PRE-MRNA-SPLICING FACTOR CWC22 HOMOLOG"/>
    <property type="match status" value="1"/>
</dbReference>
<comment type="caution">
    <text evidence="2">The sequence shown here is derived from an EMBL/GenBank/DDBJ whole genome shotgun (WGS) entry which is preliminary data.</text>
</comment>
<feature type="compositionally biased region" description="Low complexity" evidence="1">
    <location>
        <begin position="16"/>
        <end position="26"/>
    </location>
</feature>
<keyword evidence="3" id="KW-1185">Reference proteome</keyword>
<evidence type="ECO:0000313" key="3">
    <source>
        <dbReference type="Proteomes" id="UP000553632"/>
    </source>
</evidence>
<feature type="region of interest" description="Disordered" evidence="1">
    <location>
        <begin position="1"/>
        <end position="39"/>
    </location>
</feature>
<dbReference type="InterPro" id="IPR016024">
    <property type="entry name" value="ARM-type_fold"/>
</dbReference>
<dbReference type="GO" id="GO:0003723">
    <property type="term" value="F:RNA binding"/>
    <property type="evidence" value="ECO:0007669"/>
    <property type="project" value="TreeGrafter"/>
</dbReference>
<protein>
    <submittedName>
        <fullName evidence="2">Pre-mRNA-splicing factor cwc22</fullName>
    </submittedName>
</protein>
<name>A0A7J6RRI5_PEROL</name>
<dbReference type="EMBL" id="JABANO010023563">
    <property type="protein sequence ID" value="KAF4723324.1"/>
    <property type="molecule type" value="Genomic_DNA"/>
</dbReference>
<organism evidence="2 3">
    <name type="scientific">Perkinsus olseni</name>
    <name type="common">Perkinsus atlanticus</name>
    <dbReference type="NCBI Taxonomy" id="32597"/>
    <lineage>
        <taxon>Eukaryota</taxon>
        <taxon>Sar</taxon>
        <taxon>Alveolata</taxon>
        <taxon>Perkinsozoa</taxon>
        <taxon>Perkinsea</taxon>
        <taxon>Perkinsida</taxon>
        <taxon>Perkinsidae</taxon>
        <taxon>Perkinsus</taxon>
    </lineage>
</organism>
<dbReference type="GO" id="GO:0071013">
    <property type="term" value="C:catalytic step 2 spliceosome"/>
    <property type="evidence" value="ECO:0007669"/>
    <property type="project" value="TreeGrafter"/>
</dbReference>
<dbReference type="AlphaFoldDB" id="A0A7J6RRI5"/>
<evidence type="ECO:0000256" key="1">
    <source>
        <dbReference type="SAM" id="MobiDB-lite"/>
    </source>
</evidence>
<proteinExistence type="predicted"/>
<dbReference type="Proteomes" id="UP000553632">
    <property type="component" value="Unassembled WGS sequence"/>
</dbReference>
<gene>
    <name evidence="2" type="primary">CWC22_1</name>
    <name evidence="2" type="ORF">FOZ63_001078</name>
</gene>
<sequence>FHSESLPIWMSSPQEGSAAPDAAAAAGGEGQKPEVDAVERKKRQLENLGRSGGVYIPPFKLARMQAEAAKEAKQPFGPEVQRQEWEALRKSINGLVNKVSVGNIKDIVRGELFTLNLLRGKGLFARAVLRAQMASPGFTHVYAALVAVVNSRLPEVGELIANRTALMFRRAYARNDKIVLTAACKMLAHLMNQKVIS</sequence>
<dbReference type="SUPFAM" id="SSF48371">
    <property type="entry name" value="ARM repeat"/>
    <property type="match status" value="1"/>
</dbReference>
<dbReference type="Gene3D" id="1.25.40.180">
    <property type="match status" value="1"/>
</dbReference>